<reference evidence="2 3" key="1">
    <citation type="submission" date="2017-02" db="EMBL/GenBank/DDBJ databases">
        <title>Genomes of Trichoderma spp. with biocontrol activity.</title>
        <authorList>
            <person name="Gardiner D."/>
            <person name="Kazan K."/>
            <person name="Vos C."/>
            <person name="Harvey P."/>
        </authorList>
    </citation>
    <scope>NUCLEOTIDE SEQUENCE [LARGE SCALE GENOMIC DNA]</scope>
    <source>
        <strain evidence="2 3">A5MH</strain>
    </source>
</reference>
<feature type="compositionally biased region" description="Low complexity" evidence="1">
    <location>
        <begin position="128"/>
        <end position="138"/>
    </location>
</feature>
<organism evidence="2 3">
    <name type="scientific">Trichoderma gamsii</name>
    <dbReference type="NCBI Taxonomy" id="398673"/>
    <lineage>
        <taxon>Eukaryota</taxon>
        <taxon>Fungi</taxon>
        <taxon>Dikarya</taxon>
        <taxon>Ascomycota</taxon>
        <taxon>Pezizomycotina</taxon>
        <taxon>Sordariomycetes</taxon>
        <taxon>Hypocreomycetidae</taxon>
        <taxon>Hypocreales</taxon>
        <taxon>Hypocreaceae</taxon>
        <taxon>Trichoderma</taxon>
    </lineage>
</organism>
<comment type="caution">
    <text evidence="2">The sequence shown here is derived from an EMBL/GenBank/DDBJ whole genome shotgun (WGS) entry which is preliminary data.</text>
</comment>
<protein>
    <submittedName>
        <fullName evidence="2">Uncharacterized protein</fullName>
    </submittedName>
</protein>
<feature type="compositionally biased region" description="Polar residues" evidence="1">
    <location>
        <begin position="148"/>
        <end position="164"/>
    </location>
</feature>
<feature type="compositionally biased region" description="Low complexity" evidence="1">
    <location>
        <begin position="78"/>
        <end position="90"/>
    </location>
</feature>
<dbReference type="AlphaFoldDB" id="A0A2K0TGL2"/>
<evidence type="ECO:0000313" key="2">
    <source>
        <dbReference type="EMBL" id="PNP44663.1"/>
    </source>
</evidence>
<dbReference type="Proteomes" id="UP000236546">
    <property type="component" value="Unassembled WGS sequence"/>
</dbReference>
<accession>A0A2K0TGL2</accession>
<evidence type="ECO:0000256" key="1">
    <source>
        <dbReference type="SAM" id="MobiDB-lite"/>
    </source>
</evidence>
<feature type="region of interest" description="Disordered" evidence="1">
    <location>
        <begin position="69"/>
        <end position="164"/>
    </location>
</feature>
<dbReference type="OrthoDB" id="4887507at2759"/>
<proteinExistence type="predicted"/>
<name>A0A2K0TGL2_9HYPO</name>
<gene>
    <name evidence="2" type="ORF">TGAMA5MH_03470</name>
</gene>
<dbReference type="EMBL" id="MTYH01000028">
    <property type="protein sequence ID" value="PNP44663.1"/>
    <property type="molecule type" value="Genomic_DNA"/>
</dbReference>
<evidence type="ECO:0000313" key="3">
    <source>
        <dbReference type="Proteomes" id="UP000236546"/>
    </source>
</evidence>
<sequence>MCQVKLSICVHCAKVFGARMKYCDTVRATMSVMDNSPFEITSSFNWSPMEGCTGLQIYHTANLDVCKDDTPRPEAPFERPAAARPSARSPYPTPITVQRAELREQLPSPPGIRRHRTAASVPQESDFQPQMQLQIQMQAEPSPGETPTAGSPNTSWSGSTVSYY</sequence>